<evidence type="ECO:0008006" key="3">
    <source>
        <dbReference type="Google" id="ProtNLM"/>
    </source>
</evidence>
<dbReference type="OrthoDB" id="3251881at2"/>
<keyword evidence="2" id="KW-1185">Reference proteome</keyword>
<evidence type="ECO:0000313" key="1">
    <source>
        <dbReference type="EMBL" id="THJ36371.1"/>
    </source>
</evidence>
<name>A0A4S5BYI0_9BURK</name>
<accession>A0A4S5BYI0</accession>
<dbReference type="EMBL" id="SSWX01000001">
    <property type="protein sequence ID" value="THJ36371.1"/>
    <property type="molecule type" value="Genomic_DNA"/>
</dbReference>
<dbReference type="Proteomes" id="UP000306236">
    <property type="component" value="Unassembled WGS sequence"/>
</dbReference>
<evidence type="ECO:0000313" key="2">
    <source>
        <dbReference type="Proteomes" id="UP000306236"/>
    </source>
</evidence>
<sequence length="324" mass="36281">MLYIISNFESALTQFIFAGLQRDDVRLIQYHSKPATLAGKLTRWLEVQFPKRRLDWYYPAALRAQLDGIGPGDSVLIFALGNTKDMVLLGKYLHGKQVHAFLWNPVLEHNTPQGIAKALERLTAIEQLTPSIYSFDRADVAQYGLLYAPQPFRHMEAGDAPAAAQSPPTDFFFLGYDKGRLPLLMRLKQAADTLGLSCHFHILPDAGKTYSAAEQAMLSTGYLSYADNMALSQRARCLIDIVQATQSGATMRSVEALFLNKKLITTRQLALQEPDYNPSRTLVVDSSTAIDCQALLHFMQSPFVPASDAIRTEHEINTWLNRFI</sequence>
<comment type="caution">
    <text evidence="1">The sequence shown here is derived from an EMBL/GenBank/DDBJ whole genome shotgun (WGS) entry which is preliminary data.</text>
</comment>
<reference evidence="1 2" key="1">
    <citation type="submission" date="2019-04" db="EMBL/GenBank/DDBJ databases">
        <title>Lampropedia sp YIM MLB12 draf genome.</title>
        <authorList>
            <person name="Wang Y.-X."/>
        </authorList>
    </citation>
    <scope>NUCLEOTIDE SEQUENCE [LARGE SCALE GENOMIC DNA]</scope>
    <source>
        <strain evidence="1 2">YIM MLB12</strain>
    </source>
</reference>
<organism evidence="1 2">
    <name type="scientific">Lampropedia aestuarii</name>
    <dbReference type="NCBI Taxonomy" id="2562762"/>
    <lineage>
        <taxon>Bacteria</taxon>
        <taxon>Pseudomonadati</taxon>
        <taxon>Pseudomonadota</taxon>
        <taxon>Betaproteobacteria</taxon>
        <taxon>Burkholderiales</taxon>
        <taxon>Comamonadaceae</taxon>
        <taxon>Lampropedia</taxon>
    </lineage>
</organism>
<dbReference type="AlphaFoldDB" id="A0A4S5BYI0"/>
<dbReference type="RefSeq" id="WP_136404630.1">
    <property type="nucleotide sequence ID" value="NZ_SSWX01000001.1"/>
</dbReference>
<protein>
    <recommendedName>
        <fullName evidence="3">Lipopolysaccharide biosynthesis protein</fullName>
    </recommendedName>
</protein>
<proteinExistence type="predicted"/>
<gene>
    <name evidence="1" type="ORF">E8K88_00215</name>
</gene>